<reference evidence="1 2" key="1">
    <citation type="submission" date="2018-03" db="EMBL/GenBank/DDBJ databases">
        <title>Genomes of Pezizomycetes fungi and the evolution of truffles.</title>
        <authorList>
            <person name="Murat C."/>
            <person name="Payen T."/>
            <person name="Noel B."/>
            <person name="Kuo A."/>
            <person name="Martin F.M."/>
        </authorList>
    </citation>
    <scope>NUCLEOTIDE SEQUENCE [LARGE SCALE GENOMIC DNA]</scope>
    <source>
        <strain evidence="1">091103-1</strain>
    </source>
</reference>
<dbReference type="OrthoDB" id="3171351at2759"/>
<dbReference type="SUPFAM" id="SSF52540">
    <property type="entry name" value="P-loop containing nucleoside triphosphate hydrolases"/>
    <property type="match status" value="1"/>
</dbReference>
<dbReference type="InterPro" id="IPR027417">
    <property type="entry name" value="P-loop_NTPase"/>
</dbReference>
<proteinExistence type="predicted"/>
<organism evidence="1 2">
    <name type="scientific">Tuber magnatum</name>
    <name type="common">white Piedmont truffle</name>
    <dbReference type="NCBI Taxonomy" id="42249"/>
    <lineage>
        <taxon>Eukaryota</taxon>
        <taxon>Fungi</taxon>
        <taxon>Dikarya</taxon>
        <taxon>Ascomycota</taxon>
        <taxon>Pezizomycotina</taxon>
        <taxon>Pezizomycetes</taxon>
        <taxon>Pezizales</taxon>
        <taxon>Tuberaceae</taxon>
        <taxon>Tuber</taxon>
    </lineage>
</organism>
<evidence type="ECO:0000313" key="1">
    <source>
        <dbReference type="EMBL" id="PWW76378.1"/>
    </source>
</evidence>
<sequence>MNKPPTENEPTVQDITSWDSARLLAYIQVNLSTPLNVGDAQLFLDAQIDGSVFLAGAGDSAFFKQASLSFGSSVKLAALSEKILGRNKLSDPAFETQLPFPFVLDTLPKRFNFGSNDGAQNWVYMGREKFAELLNKLKEVRESFQNSGFWLYGTRGYGKSHLLAALVCYLTARGERVVYIPDCRECVNDPVPYMKAAMLFAWGDDDQRESIMLLDTMEMIYHYFQSVRNVIFIIDELNALACLRGDSAQLRERKGQVEEWLLRYRTRHKLIQKEMEHWWKRNSHLILDGNKIRGGYTKDQVEDQTGCIPLFLNSCLVNGEIDLGVDILKKVWKQVQSFVSHTKRTVNRESWDLYCGYVHACIRRQATPTDVDPELIDHWYFYEWCPTSATRHEVGAYACGIARDAVVKQLHEYGKNKFGDADFLKALDEYIDNEAVTGFFIEENLLSTISLSGLEIGRNISKPMDMQIFRGYPTFTITEQPILYCPMQFNFHAIDGIVVRFDISNQANGKRGKCFMFPLQITIAKSHADSEYEFFKDWSKWIKDLDDYDLEVVFLWISAKEPWERKVKRYPEYISKNIHIGDVNRDTWERYNRALKSKNGRGQTGMVVPQKRVLRKQARVLLELQNEDKNDSSLLAFLCTHTVIFLPSTHSCLHAGTTSGEGAK</sequence>
<name>A0A317SPX1_9PEZI</name>
<dbReference type="AlphaFoldDB" id="A0A317SPX1"/>
<accession>A0A317SPX1</accession>
<protein>
    <submittedName>
        <fullName evidence="1">Uncharacterized protein</fullName>
    </submittedName>
</protein>
<keyword evidence="2" id="KW-1185">Reference proteome</keyword>
<evidence type="ECO:0000313" key="2">
    <source>
        <dbReference type="Proteomes" id="UP000246991"/>
    </source>
</evidence>
<dbReference type="Gene3D" id="3.40.50.300">
    <property type="entry name" value="P-loop containing nucleotide triphosphate hydrolases"/>
    <property type="match status" value="1"/>
</dbReference>
<dbReference type="STRING" id="42249.A0A317SPX1"/>
<dbReference type="Proteomes" id="UP000246991">
    <property type="component" value="Unassembled WGS sequence"/>
</dbReference>
<gene>
    <name evidence="1" type="ORF">C7212DRAFT_343574</name>
</gene>
<dbReference type="EMBL" id="PYWC01000034">
    <property type="protein sequence ID" value="PWW76378.1"/>
    <property type="molecule type" value="Genomic_DNA"/>
</dbReference>
<comment type="caution">
    <text evidence="1">The sequence shown here is derived from an EMBL/GenBank/DDBJ whole genome shotgun (WGS) entry which is preliminary data.</text>
</comment>